<dbReference type="Pfam" id="PF01997">
    <property type="entry name" value="Translin"/>
    <property type="match status" value="1"/>
</dbReference>
<dbReference type="Gene3D" id="1.20.58.200">
    <property type="entry name" value="Translin, domain 2"/>
    <property type="match status" value="1"/>
</dbReference>
<evidence type="ECO:0000256" key="2">
    <source>
        <dbReference type="ARBA" id="ARBA00004496"/>
    </source>
</evidence>
<name>A0A1E3I9T4_9TREE</name>
<dbReference type="OrthoDB" id="829at2759"/>
<dbReference type="InterPro" id="IPR033956">
    <property type="entry name" value="Translin"/>
</dbReference>
<dbReference type="SUPFAM" id="SSF74784">
    <property type="entry name" value="Translin"/>
    <property type="match status" value="1"/>
</dbReference>
<evidence type="ECO:0000313" key="8">
    <source>
        <dbReference type="EMBL" id="ODN85453.1"/>
    </source>
</evidence>
<comment type="similarity">
    <text evidence="3">Belongs to the translin family.</text>
</comment>
<dbReference type="GO" id="GO:0005737">
    <property type="term" value="C:cytoplasm"/>
    <property type="evidence" value="ECO:0007669"/>
    <property type="project" value="UniProtKB-SubCell"/>
</dbReference>
<dbReference type="GO" id="GO:0043565">
    <property type="term" value="F:sequence-specific DNA binding"/>
    <property type="evidence" value="ECO:0007669"/>
    <property type="project" value="InterPro"/>
</dbReference>
<dbReference type="Gene3D" id="1.20.58.190">
    <property type="entry name" value="Translin, domain 1"/>
    <property type="match status" value="1"/>
</dbReference>
<sequence length="242" mass="27050">MSSRTESVSNTLASAIANLEKDQELRKVGRTAGHPLSRRWAGHDWKSLEPIEDLARSAWSTVNKIHSAPSAQHAAICEKSLEITRDIKPLWASVASLIPEGEFHRYSYAIGPINRSLTQTIVFSRFMLFDELTPAFTVSDLIGLEQDTTKNLILSAEDYLQGVISAVNELPRLSINAVTSQNFDLPVKISAFVNDIFSSYSLLNLRNDALRRRFDSLKYDLKRCEDVVYDLTLRGLAPAPKA</sequence>
<dbReference type="GO" id="GO:0003723">
    <property type="term" value="F:RNA binding"/>
    <property type="evidence" value="ECO:0007669"/>
    <property type="project" value="UniProtKB-KW"/>
</dbReference>
<evidence type="ECO:0000256" key="3">
    <source>
        <dbReference type="ARBA" id="ARBA00005902"/>
    </source>
</evidence>
<keyword evidence="9" id="KW-1185">Reference proteome</keyword>
<evidence type="ECO:0000313" key="9">
    <source>
        <dbReference type="Proteomes" id="UP000094819"/>
    </source>
</evidence>
<organism evidence="8 9">
    <name type="scientific">Cryptococcus wingfieldii CBS 7118</name>
    <dbReference type="NCBI Taxonomy" id="1295528"/>
    <lineage>
        <taxon>Eukaryota</taxon>
        <taxon>Fungi</taxon>
        <taxon>Dikarya</taxon>
        <taxon>Basidiomycota</taxon>
        <taxon>Agaricomycotina</taxon>
        <taxon>Tremellomycetes</taxon>
        <taxon>Tremellales</taxon>
        <taxon>Cryptococcaceae</taxon>
        <taxon>Cryptococcus</taxon>
    </lineage>
</organism>
<comment type="caution">
    <text evidence="8">The sequence shown here is derived from an EMBL/GenBank/DDBJ whole genome shotgun (WGS) entry which is preliminary data.</text>
</comment>
<dbReference type="RefSeq" id="XP_019028474.1">
    <property type="nucleotide sequence ID" value="XM_019179528.1"/>
</dbReference>
<accession>A0A1E3I9T4</accession>
<dbReference type="CDD" id="cd14819">
    <property type="entry name" value="Translin"/>
    <property type="match status" value="1"/>
</dbReference>
<dbReference type="InterPro" id="IPR002848">
    <property type="entry name" value="Translin_fam"/>
</dbReference>
<dbReference type="FunFam" id="1.20.58.200:FF:000002">
    <property type="entry name" value="Putative translin"/>
    <property type="match status" value="1"/>
</dbReference>
<comment type="subcellular location">
    <subcellularLocation>
        <location evidence="2">Cytoplasm</location>
    </subcellularLocation>
    <subcellularLocation>
        <location evidence="1">Nucleus</location>
    </subcellularLocation>
</comment>
<dbReference type="InterPro" id="IPR016068">
    <property type="entry name" value="Translin_N"/>
</dbReference>
<evidence type="ECO:0000256" key="5">
    <source>
        <dbReference type="ARBA" id="ARBA00022884"/>
    </source>
</evidence>
<dbReference type="InterPro" id="IPR036081">
    <property type="entry name" value="Translin_sf"/>
</dbReference>
<evidence type="ECO:0000256" key="4">
    <source>
        <dbReference type="ARBA" id="ARBA00022490"/>
    </source>
</evidence>
<evidence type="ECO:0000256" key="7">
    <source>
        <dbReference type="ARBA" id="ARBA00023242"/>
    </source>
</evidence>
<keyword evidence="5" id="KW-0694">RNA-binding</keyword>
<dbReference type="AlphaFoldDB" id="A0A1E3I9T4"/>
<protein>
    <recommendedName>
        <fullName evidence="10">Translin</fullName>
    </recommendedName>
</protein>
<keyword evidence="7" id="KW-0539">Nucleus</keyword>
<dbReference type="GO" id="GO:0005634">
    <property type="term" value="C:nucleus"/>
    <property type="evidence" value="ECO:0007669"/>
    <property type="project" value="UniProtKB-SubCell"/>
</dbReference>
<evidence type="ECO:0000256" key="1">
    <source>
        <dbReference type="ARBA" id="ARBA00004123"/>
    </source>
</evidence>
<dbReference type="InterPro" id="IPR016069">
    <property type="entry name" value="Translin_C"/>
</dbReference>
<dbReference type="EMBL" id="AWGH01000036">
    <property type="protein sequence ID" value="ODN85453.1"/>
    <property type="molecule type" value="Genomic_DNA"/>
</dbReference>
<gene>
    <name evidence="8" type="ORF">L198_07534</name>
</gene>
<dbReference type="GeneID" id="30196745"/>
<dbReference type="PANTHER" id="PTHR10741">
    <property type="entry name" value="TRANSLIN AND TRANSLIN ASSOCIATED PROTEIN X"/>
    <property type="match status" value="1"/>
</dbReference>
<reference evidence="8 9" key="1">
    <citation type="submission" date="2016-06" db="EMBL/GenBank/DDBJ databases">
        <title>Evolution of pathogenesis and genome organization in the Tremellales.</title>
        <authorList>
            <person name="Cuomo C."/>
            <person name="Litvintseva A."/>
            <person name="Heitman J."/>
            <person name="Chen Y."/>
            <person name="Sun S."/>
            <person name="Springer D."/>
            <person name="Dromer F."/>
            <person name="Young S."/>
            <person name="Zeng Q."/>
            <person name="Chapman S."/>
            <person name="Gujja S."/>
            <person name="Saif S."/>
            <person name="Birren B."/>
        </authorList>
    </citation>
    <scope>NUCLEOTIDE SEQUENCE [LARGE SCALE GENOMIC DNA]</scope>
    <source>
        <strain evidence="8 9">CBS 7118</strain>
    </source>
</reference>
<proteinExistence type="inferred from homology"/>
<keyword evidence="4" id="KW-0963">Cytoplasm</keyword>
<keyword evidence="6" id="KW-0238">DNA-binding</keyword>
<evidence type="ECO:0008006" key="10">
    <source>
        <dbReference type="Google" id="ProtNLM"/>
    </source>
</evidence>
<evidence type="ECO:0000256" key="6">
    <source>
        <dbReference type="ARBA" id="ARBA00023125"/>
    </source>
</evidence>
<dbReference type="GO" id="GO:0003697">
    <property type="term" value="F:single-stranded DNA binding"/>
    <property type="evidence" value="ECO:0007669"/>
    <property type="project" value="InterPro"/>
</dbReference>
<dbReference type="Proteomes" id="UP000094819">
    <property type="component" value="Unassembled WGS sequence"/>
</dbReference>
<dbReference type="GO" id="GO:0016070">
    <property type="term" value="P:RNA metabolic process"/>
    <property type="evidence" value="ECO:0007669"/>
    <property type="project" value="InterPro"/>
</dbReference>